<dbReference type="EMBL" id="JAGPYM010000003">
    <property type="protein sequence ID" value="KAH6897483.1"/>
    <property type="molecule type" value="Genomic_DNA"/>
</dbReference>
<dbReference type="Proteomes" id="UP000777438">
    <property type="component" value="Unassembled WGS sequence"/>
</dbReference>
<organism evidence="3 4">
    <name type="scientific">Thelonectria olida</name>
    <dbReference type="NCBI Taxonomy" id="1576542"/>
    <lineage>
        <taxon>Eukaryota</taxon>
        <taxon>Fungi</taxon>
        <taxon>Dikarya</taxon>
        <taxon>Ascomycota</taxon>
        <taxon>Pezizomycotina</taxon>
        <taxon>Sordariomycetes</taxon>
        <taxon>Hypocreomycetidae</taxon>
        <taxon>Hypocreales</taxon>
        <taxon>Nectriaceae</taxon>
        <taxon>Thelonectria</taxon>
    </lineage>
</organism>
<dbReference type="Pfam" id="PF01408">
    <property type="entry name" value="GFO_IDH_MocA"/>
    <property type="match status" value="1"/>
</dbReference>
<evidence type="ECO:0000259" key="1">
    <source>
        <dbReference type="Pfam" id="PF01408"/>
    </source>
</evidence>
<evidence type="ECO:0000259" key="2">
    <source>
        <dbReference type="Pfam" id="PF02894"/>
    </source>
</evidence>
<sequence>MAPIGVALIGGGIFAKQEHMPAVMKCDSLALKAIYSRSLKSAKDTAALYSKSDPAPELYSADSDKDHDYSALLRRDGISAVIIALPIVSQPEFIKAALAAGKHVLAEKPIAKDVQTAQNLIAYYKDISATTKATFAVAENYRFMPSFVYAAEQARALGPVTHFSVRSFSLMRSNTKWYGTDWRRVPEYQGGFLLDGGVHQAAATRLLLGSEARAERVMAVTKQVQEHLPPIDTVNAVVETVSGASGTFQLSCGSTLSAFEWDVGCERGSVKLRGETVTVKPNEGEEVVKEFVRTTGVSEEVAAWAEGLVNGEPNKLQSVEEALADLEILEKMFSSGEDEGAVKKYELQI</sequence>
<dbReference type="InterPro" id="IPR036291">
    <property type="entry name" value="NAD(P)-bd_dom_sf"/>
</dbReference>
<proteinExistence type="predicted"/>
<gene>
    <name evidence="3" type="ORF">B0T10DRAFT_602794</name>
</gene>
<comment type="caution">
    <text evidence="3">The sequence shown here is derived from an EMBL/GenBank/DDBJ whole genome shotgun (WGS) entry which is preliminary data.</text>
</comment>
<keyword evidence="4" id="KW-1185">Reference proteome</keyword>
<protein>
    <recommendedName>
        <fullName evidence="5">NAD(P)-binding protein</fullName>
    </recommendedName>
</protein>
<evidence type="ECO:0008006" key="5">
    <source>
        <dbReference type="Google" id="ProtNLM"/>
    </source>
</evidence>
<dbReference type="GO" id="GO:0006740">
    <property type="term" value="P:NADPH regeneration"/>
    <property type="evidence" value="ECO:0007669"/>
    <property type="project" value="TreeGrafter"/>
</dbReference>
<dbReference type="GO" id="GO:0016491">
    <property type="term" value="F:oxidoreductase activity"/>
    <property type="evidence" value="ECO:0007669"/>
    <property type="project" value="TreeGrafter"/>
</dbReference>
<evidence type="ECO:0000313" key="4">
    <source>
        <dbReference type="Proteomes" id="UP000777438"/>
    </source>
</evidence>
<dbReference type="SUPFAM" id="SSF55347">
    <property type="entry name" value="Glyceraldehyde-3-phosphate dehydrogenase-like, C-terminal domain"/>
    <property type="match status" value="1"/>
</dbReference>
<dbReference type="GO" id="GO:0000166">
    <property type="term" value="F:nucleotide binding"/>
    <property type="evidence" value="ECO:0007669"/>
    <property type="project" value="InterPro"/>
</dbReference>
<name>A0A9P8WFQ5_9HYPO</name>
<feature type="domain" description="Gfo/Idh/MocA-like oxidoreductase N-terminal" evidence="1">
    <location>
        <begin position="4"/>
        <end position="125"/>
    </location>
</feature>
<dbReference type="PANTHER" id="PTHR42840:SF5">
    <property type="entry name" value="NAD(P)-BINDING ROSSMANN-FOLD SUPERFAMILY PROTEIN"/>
    <property type="match status" value="1"/>
</dbReference>
<dbReference type="Gene3D" id="3.30.360.10">
    <property type="entry name" value="Dihydrodipicolinate Reductase, domain 2"/>
    <property type="match status" value="1"/>
</dbReference>
<evidence type="ECO:0000313" key="3">
    <source>
        <dbReference type="EMBL" id="KAH6897483.1"/>
    </source>
</evidence>
<dbReference type="Pfam" id="PF02894">
    <property type="entry name" value="GFO_IDH_MocA_C"/>
    <property type="match status" value="1"/>
</dbReference>
<feature type="domain" description="Gfo/Idh/MocA-like oxidoreductase C-terminal" evidence="2">
    <location>
        <begin position="156"/>
        <end position="339"/>
    </location>
</feature>
<dbReference type="PANTHER" id="PTHR42840">
    <property type="entry name" value="NAD(P)-BINDING ROSSMANN-FOLD SUPERFAMILY PROTEIN-RELATED"/>
    <property type="match status" value="1"/>
</dbReference>
<dbReference type="InterPro" id="IPR004104">
    <property type="entry name" value="Gfo/Idh/MocA-like_OxRdtase_C"/>
</dbReference>
<dbReference type="OrthoDB" id="64915at2759"/>
<dbReference type="GO" id="GO:0005737">
    <property type="term" value="C:cytoplasm"/>
    <property type="evidence" value="ECO:0007669"/>
    <property type="project" value="TreeGrafter"/>
</dbReference>
<dbReference type="InterPro" id="IPR000683">
    <property type="entry name" value="Gfo/Idh/MocA-like_OxRdtase_N"/>
</dbReference>
<dbReference type="SUPFAM" id="SSF51735">
    <property type="entry name" value="NAD(P)-binding Rossmann-fold domains"/>
    <property type="match status" value="1"/>
</dbReference>
<reference evidence="3 4" key="1">
    <citation type="journal article" date="2021" name="Nat. Commun.">
        <title>Genetic determinants of endophytism in the Arabidopsis root mycobiome.</title>
        <authorList>
            <person name="Mesny F."/>
            <person name="Miyauchi S."/>
            <person name="Thiergart T."/>
            <person name="Pickel B."/>
            <person name="Atanasova L."/>
            <person name="Karlsson M."/>
            <person name="Huettel B."/>
            <person name="Barry K.W."/>
            <person name="Haridas S."/>
            <person name="Chen C."/>
            <person name="Bauer D."/>
            <person name="Andreopoulos W."/>
            <person name="Pangilinan J."/>
            <person name="LaButti K."/>
            <person name="Riley R."/>
            <person name="Lipzen A."/>
            <person name="Clum A."/>
            <person name="Drula E."/>
            <person name="Henrissat B."/>
            <person name="Kohler A."/>
            <person name="Grigoriev I.V."/>
            <person name="Martin F.M."/>
            <person name="Hacquard S."/>
        </authorList>
    </citation>
    <scope>NUCLEOTIDE SEQUENCE [LARGE SCALE GENOMIC DNA]</scope>
    <source>
        <strain evidence="3 4">MPI-CAGE-CH-0241</strain>
    </source>
</reference>
<dbReference type="AlphaFoldDB" id="A0A9P8WFQ5"/>
<dbReference type="Gene3D" id="3.40.50.720">
    <property type="entry name" value="NAD(P)-binding Rossmann-like Domain"/>
    <property type="match status" value="1"/>
</dbReference>
<accession>A0A9P8WFQ5</accession>